<dbReference type="InterPro" id="IPR000182">
    <property type="entry name" value="GNAT_dom"/>
</dbReference>
<sequence>MRIYEVKENKEDYLDLLLIGDEDEHMVEKYLSRGYMFLLDDFGIKGLCLVTEEGKGIYEIKNLAVYSKYRKKGYGKSLVKFIVEHFKDYEEIYVGTGYGTSNVEYYKKLGFQTSHILKNFFLDNYSKPIYEDGIQLTDMQYLKMEKG</sequence>
<evidence type="ECO:0000259" key="1">
    <source>
        <dbReference type="PROSITE" id="PS51186"/>
    </source>
</evidence>
<dbReference type="RefSeq" id="WP_127724749.1">
    <property type="nucleotide sequence ID" value="NZ_RLIH01000009.1"/>
</dbReference>
<dbReference type="Pfam" id="PF13508">
    <property type="entry name" value="Acetyltransf_7"/>
    <property type="match status" value="1"/>
</dbReference>
<organism evidence="2 3">
    <name type="scientific">Anaerosphaera multitolerans</name>
    <dbReference type="NCBI Taxonomy" id="2487351"/>
    <lineage>
        <taxon>Bacteria</taxon>
        <taxon>Bacillati</taxon>
        <taxon>Bacillota</taxon>
        <taxon>Tissierellia</taxon>
        <taxon>Tissierellales</taxon>
        <taxon>Peptoniphilaceae</taxon>
        <taxon>Anaerosphaera</taxon>
    </lineage>
</organism>
<dbReference type="SUPFAM" id="SSF55729">
    <property type="entry name" value="Acyl-CoA N-acyltransferases (Nat)"/>
    <property type="match status" value="1"/>
</dbReference>
<dbReference type="GO" id="GO:0016747">
    <property type="term" value="F:acyltransferase activity, transferring groups other than amino-acyl groups"/>
    <property type="evidence" value="ECO:0007669"/>
    <property type="project" value="InterPro"/>
</dbReference>
<name>A0A437S6B0_9FIRM</name>
<comment type="caution">
    <text evidence="2">The sequence shown here is derived from an EMBL/GenBank/DDBJ whole genome shotgun (WGS) entry which is preliminary data.</text>
</comment>
<dbReference type="InterPro" id="IPR016181">
    <property type="entry name" value="Acyl_CoA_acyltransferase"/>
</dbReference>
<protein>
    <submittedName>
        <fullName evidence="2">N-acetyltransferase</fullName>
    </submittedName>
</protein>
<accession>A0A437S6B0</accession>
<dbReference type="AlphaFoldDB" id="A0A437S6B0"/>
<dbReference type="Gene3D" id="3.40.630.30">
    <property type="match status" value="1"/>
</dbReference>
<dbReference type="PROSITE" id="PS51186">
    <property type="entry name" value="GNAT"/>
    <property type="match status" value="1"/>
</dbReference>
<reference evidence="2 3" key="1">
    <citation type="submission" date="2018-11" db="EMBL/GenBank/DDBJ databases">
        <title>Genome sequencing and assembly of Anaerosphaera sp. nov., GS7-6-2.</title>
        <authorList>
            <person name="Rettenmaier R."/>
            <person name="Liebl W."/>
            <person name="Zverlov V."/>
        </authorList>
    </citation>
    <scope>NUCLEOTIDE SEQUENCE [LARGE SCALE GENOMIC DNA]</scope>
    <source>
        <strain evidence="2 3">GS7-6-2</strain>
    </source>
</reference>
<dbReference type="CDD" id="cd04301">
    <property type="entry name" value="NAT_SF"/>
    <property type="match status" value="1"/>
</dbReference>
<dbReference type="Proteomes" id="UP000288812">
    <property type="component" value="Unassembled WGS sequence"/>
</dbReference>
<dbReference type="OrthoDB" id="9813917at2"/>
<evidence type="ECO:0000313" key="2">
    <source>
        <dbReference type="EMBL" id="RVU54527.1"/>
    </source>
</evidence>
<keyword evidence="2" id="KW-0808">Transferase</keyword>
<gene>
    <name evidence="2" type="ORF">EF514_07170</name>
</gene>
<feature type="domain" description="N-acetyltransferase" evidence="1">
    <location>
        <begin position="1"/>
        <end position="130"/>
    </location>
</feature>
<evidence type="ECO:0000313" key="3">
    <source>
        <dbReference type="Proteomes" id="UP000288812"/>
    </source>
</evidence>
<proteinExistence type="predicted"/>
<dbReference type="EMBL" id="RLIH01000009">
    <property type="protein sequence ID" value="RVU54527.1"/>
    <property type="molecule type" value="Genomic_DNA"/>
</dbReference>
<keyword evidence="3" id="KW-1185">Reference proteome</keyword>